<dbReference type="Gene3D" id="1.10.287.950">
    <property type="entry name" value="Methyl-accepting chemotaxis protein"/>
    <property type="match status" value="1"/>
</dbReference>
<evidence type="ECO:0000313" key="12">
    <source>
        <dbReference type="Proteomes" id="UP000189670"/>
    </source>
</evidence>
<dbReference type="GO" id="GO:0006935">
    <property type="term" value="P:chemotaxis"/>
    <property type="evidence" value="ECO:0007669"/>
    <property type="project" value="UniProtKB-KW"/>
</dbReference>
<dbReference type="PROSITE" id="PS50111">
    <property type="entry name" value="CHEMOTAXIS_TRANSDUC_2"/>
    <property type="match status" value="1"/>
</dbReference>
<evidence type="ECO:0000256" key="6">
    <source>
        <dbReference type="ARBA" id="ARBA00023136"/>
    </source>
</evidence>
<dbReference type="GO" id="GO:0007165">
    <property type="term" value="P:signal transduction"/>
    <property type="evidence" value="ECO:0007669"/>
    <property type="project" value="UniProtKB-KW"/>
</dbReference>
<evidence type="ECO:0000256" key="8">
    <source>
        <dbReference type="PROSITE-ProRule" id="PRU00284"/>
    </source>
</evidence>
<dbReference type="InterPro" id="IPR004090">
    <property type="entry name" value="Chemotax_Me-accpt_rcpt"/>
</dbReference>
<accession>A0A1V1PCY1</accession>
<evidence type="ECO:0000256" key="9">
    <source>
        <dbReference type="SAM" id="Phobius"/>
    </source>
</evidence>
<keyword evidence="8" id="KW-0807">Transducer</keyword>
<keyword evidence="3" id="KW-0145">Chemotaxis</keyword>
<organism evidence="11 12">
    <name type="scientific">Candidatus Magnetoglobus multicellularis str. Araruama</name>
    <dbReference type="NCBI Taxonomy" id="890399"/>
    <lineage>
        <taxon>Bacteria</taxon>
        <taxon>Pseudomonadati</taxon>
        <taxon>Thermodesulfobacteriota</taxon>
        <taxon>Desulfobacteria</taxon>
        <taxon>Desulfobacterales</taxon>
        <taxon>Desulfobacteraceae</taxon>
        <taxon>Candidatus Magnetoglobus</taxon>
    </lineage>
</organism>
<dbReference type="Pfam" id="PF17201">
    <property type="entry name" value="Cache_3-Cache_2"/>
    <property type="match status" value="1"/>
</dbReference>
<dbReference type="InterPro" id="IPR033479">
    <property type="entry name" value="dCache_1"/>
</dbReference>
<dbReference type="GO" id="GO:0004888">
    <property type="term" value="F:transmembrane signaling receptor activity"/>
    <property type="evidence" value="ECO:0007669"/>
    <property type="project" value="InterPro"/>
</dbReference>
<dbReference type="PANTHER" id="PTHR43531:SF11">
    <property type="entry name" value="METHYL-ACCEPTING CHEMOTAXIS PROTEIN 3"/>
    <property type="match status" value="1"/>
</dbReference>
<gene>
    <name evidence="11" type="ORF">OMM_07393</name>
</gene>
<dbReference type="CDD" id="cd12912">
    <property type="entry name" value="PDC2_MCP_like"/>
    <property type="match status" value="2"/>
</dbReference>
<dbReference type="Pfam" id="PF02743">
    <property type="entry name" value="dCache_1"/>
    <property type="match status" value="1"/>
</dbReference>
<dbReference type="SMART" id="SM00283">
    <property type="entry name" value="MA"/>
    <property type="match status" value="1"/>
</dbReference>
<dbReference type="EMBL" id="ATBP01000125">
    <property type="protein sequence ID" value="ETR72660.1"/>
    <property type="molecule type" value="Genomic_DNA"/>
</dbReference>
<dbReference type="Proteomes" id="UP000189670">
    <property type="component" value="Unassembled WGS sequence"/>
</dbReference>
<dbReference type="InterPro" id="IPR004089">
    <property type="entry name" value="MCPsignal_dom"/>
</dbReference>
<proteinExistence type="inferred from homology"/>
<dbReference type="InterPro" id="IPR051310">
    <property type="entry name" value="MCP_chemotaxis"/>
</dbReference>
<evidence type="ECO:0000256" key="4">
    <source>
        <dbReference type="ARBA" id="ARBA00022692"/>
    </source>
</evidence>
<keyword evidence="2" id="KW-1003">Cell membrane</keyword>
<dbReference type="AlphaFoldDB" id="A0A1V1PCY1"/>
<evidence type="ECO:0000256" key="2">
    <source>
        <dbReference type="ARBA" id="ARBA00022475"/>
    </source>
</evidence>
<dbReference type="Gene3D" id="3.30.450.20">
    <property type="entry name" value="PAS domain"/>
    <property type="match status" value="2"/>
</dbReference>
<evidence type="ECO:0000256" key="3">
    <source>
        <dbReference type="ARBA" id="ARBA00022500"/>
    </source>
</evidence>
<evidence type="ECO:0000313" key="11">
    <source>
        <dbReference type="EMBL" id="ETR72660.1"/>
    </source>
</evidence>
<keyword evidence="5 9" id="KW-1133">Transmembrane helix</keyword>
<feature type="transmembrane region" description="Helical" evidence="9">
    <location>
        <begin position="602"/>
        <end position="624"/>
    </location>
</feature>
<comment type="similarity">
    <text evidence="7">Belongs to the methyl-accepting chemotaxis (MCP) protein family.</text>
</comment>
<reference evidence="12" key="1">
    <citation type="submission" date="2012-11" db="EMBL/GenBank/DDBJ databases">
        <authorList>
            <person name="Lucero-Rivera Y.E."/>
            <person name="Tovar-Ramirez D."/>
        </authorList>
    </citation>
    <scope>NUCLEOTIDE SEQUENCE [LARGE SCALE GENOMIC DNA]</scope>
    <source>
        <strain evidence="12">Araruama</strain>
    </source>
</reference>
<dbReference type="InterPro" id="IPR029151">
    <property type="entry name" value="Sensor-like_sf"/>
</dbReference>
<keyword evidence="4 9" id="KW-0812">Transmembrane</keyword>
<name>A0A1V1PCY1_9BACT</name>
<feature type="domain" description="Methyl-accepting transducer" evidence="10">
    <location>
        <begin position="642"/>
        <end position="871"/>
    </location>
</feature>
<evidence type="ECO:0000256" key="1">
    <source>
        <dbReference type="ARBA" id="ARBA00004651"/>
    </source>
</evidence>
<evidence type="ECO:0000256" key="5">
    <source>
        <dbReference type="ARBA" id="ARBA00022989"/>
    </source>
</evidence>
<evidence type="ECO:0000256" key="7">
    <source>
        <dbReference type="ARBA" id="ARBA00029447"/>
    </source>
</evidence>
<protein>
    <submittedName>
        <fullName evidence="11">Methyl-accepting chemotaxis sensory transducer</fullName>
    </submittedName>
</protein>
<keyword evidence="6 9" id="KW-0472">Membrane</keyword>
<comment type="caution">
    <text evidence="11">The sequence shown here is derived from an EMBL/GenBank/DDBJ whole genome shotgun (WGS) entry which is preliminary data.</text>
</comment>
<dbReference type="SUPFAM" id="SSF58104">
    <property type="entry name" value="Methyl-accepting chemotaxis protein (MCP) signaling domain"/>
    <property type="match status" value="1"/>
</dbReference>
<evidence type="ECO:0000259" key="10">
    <source>
        <dbReference type="PROSITE" id="PS50111"/>
    </source>
</evidence>
<dbReference type="GO" id="GO:0005886">
    <property type="term" value="C:plasma membrane"/>
    <property type="evidence" value="ECO:0007669"/>
    <property type="project" value="UniProtKB-SubCell"/>
</dbReference>
<dbReference type="SUPFAM" id="SSF103190">
    <property type="entry name" value="Sensory domain-like"/>
    <property type="match status" value="2"/>
</dbReference>
<comment type="subcellular location">
    <subcellularLocation>
        <location evidence="1">Cell membrane</location>
        <topology evidence="1">Multi-pass membrane protein</topology>
    </subcellularLocation>
</comment>
<dbReference type="PRINTS" id="PR00260">
    <property type="entry name" value="CHEMTRNSDUCR"/>
</dbReference>
<dbReference type="Pfam" id="PF00015">
    <property type="entry name" value="MCPsignal"/>
    <property type="match status" value="1"/>
</dbReference>
<dbReference type="PANTHER" id="PTHR43531">
    <property type="entry name" value="PROTEIN ICFG"/>
    <property type="match status" value="1"/>
</dbReference>
<dbReference type="InterPro" id="IPR033462">
    <property type="entry name" value="Cache_3-Cache_2"/>
</dbReference>
<sequence>MIISGFSFRQFELFGDKTVTETYAALKEQTLAVLQAGIKTDRQMVTNLLEKIEGDVKTLSESGSVHGYLAALEGKNAVLNRVPEKEAASIADSILQMCVAQRSILYQKLSTDIAVLEKILMSNGGAELAGLTANWDVINQYSNEKQQLILPILQIGFDEMRHQDNFDEDVPVVDEAQDLIDGTCSIFQKMNDKGDMVLVATTLRTKDDKRASSFFMPSILPNGEHNPVISSILKDESYIGRSYIVNDWFISAFKPLKDEDDRVIGMLNVGAKETDNASVLNIISNTVIGKSGYPAIIDAKGNVIMHPDSNLLGKHIVNDLGIKEFQKALDDVHNNNSGIINYTFDGRKKFVYYNYFKAWDWIIGATGYWDEFGQVQTAKQLLMEEIHTIAENAAVAVGEQQQQAYKSIRFFNNKGEETCHYENNEFINSDQNVKNEQWFETTLSHPRGNVVNSGVIQEDSQALLRVAAPVSFGNTNMGVIVIDFKWSLLCELMKQRTYGETSYSLIINDDGILVAHPKYTLTDQINLKKSSDSLADIVSNKMLKGKSGRDFYSQNDTRYLIVYTPVAMGEKQYSFGITIAESAFLRLANNIKSNTEKSFRHVVHLLGTAGVVMIMCGALIGLFFSTSLSKSIRTINYQLTDGASLVSSAVTQISSASQDLAEGATEQAASLQETASSLEQINAMSTENSRNAMKARTLIDDISVIVDKADLGMTDLTDSMTSIYQAGEETQKIVKTIDQIAFQTQLLSLNAAVEAARAGEAGSGFAIVAEEVRQLAMNTTKAAKETATIVNGSFEKIRRGSSILNENNAILKEIEKGAKQACQLISQISEGSQEQQQGIEQITFAMNKMDTVTQKNASFANEFANSSEEVNLQTIQMRKMVETLAQIVDGDDGEKMDDEDEEAMINANSVQESIDNELFSADLNKYN</sequence>